<keyword evidence="2" id="KW-1185">Reference proteome</keyword>
<reference evidence="1 2" key="1">
    <citation type="journal article" date="2010" name="Proc. Natl. Acad. Sci. U.S.A.">
        <title>Giant virus with a remarkable complement of genes infects marine zooplankton.</title>
        <authorList>
            <person name="Fischer M.G."/>
            <person name="Allen M.J."/>
            <person name="Wilson W.H."/>
            <person name="Suttle C.A."/>
        </authorList>
    </citation>
    <scope>NUCLEOTIDE SEQUENCE [LARGE SCALE GENOMIC DNA]</scope>
    <source>
        <strain evidence="1 2">BV-PW1</strain>
    </source>
</reference>
<dbReference type="GeneID" id="9887872"/>
<dbReference type="Proteomes" id="UP000029781">
    <property type="component" value="Segment"/>
</dbReference>
<protein>
    <submittedName>
        <fullName evidence="1">Uncharacterized protein</fullName>
    </submittedName>
</protein>
<organismHost>
    <name type="scientific">Cafeteria roenbergensis</name>
    <name type="common">Marine flagellate</name>
    <dbReference type="NCBI Taxonomy" id="33653"/>
</organismHost>
<proteinExistence type="predicted"/>
<sequence length="70" mass="8417">MTNNRMVKLYLINNDKNGSNSLYNLGLYYQMDKKYEEMKKYYSMAIDKENVDAMCNLGVYYYNIKKIMIT</sequence>
<gene>
    <name evidence="1" type="ORF">crov469</name>
</gene>
<dbReference type="KEGG" id="vg:9887872"/>
<dbReference type="InterPro" id="IPR011990">
    <property type="entry name" value="TPR-like_helical_dom_sf"/>
</dbReference>
<accession>E3T5P0</accession>
<evidence type="ECO:0000313" key="1">
    <source>
        <dbReference type="EMBL" id="ADO67503.1"/>
    </source>
</evidence>
<evidence type="ECO:0000313" key="2">
    <source>
        <dbReference type="Proteomes" id="UP000029781"/>
    </source>
</evidence>
<dbReference type="Gene3D" id="1.25.40.10">
    <property type="entry name" value="Tetratricopeptide repeat domain"/>
    <property type="match status" value="1"/>
</dbReference>
<name>E3T5P0_CROVB</name>
<dbReference type="RefSeq" id="YP_003970102.1">
    <property type="nucleotide sequence ID" value="NC_014637.1"/>
</dbReference>
<dbReference type="EMBL" id="GU244497">
    <property type="protein sequence ID" value="ADO67503.1"/>
    <property type="molecule type" value="Genomic_DNA"/>
</dbReference>
<dbReference type="SUPFAM" id="SSF81901">
    <property type="entry name" value="HCP-like"/>
    <property type="match status" value="1"/>
</dbReference>
<organism evidence="1 2">
    <name type="scientific">Cafeteria roenbergensis virus (strain BV-PW1)</name>
    <name type="common">CroV</name>
    <dbReference type="NCBI Taxonomy" id="693272"/>
    <lineage>
        <taxon>Viruses</taxon>
        <taxon>Varidnaviria</taxon>
        <taxon>Bamfordvirae</taxon>
        <taxon>Nucleocytoviricota</taxon>
        <taxon>Megaviricetes</taxon>
        <taxon>Imitervirales</taxon>
        <taxon>Mimiviridae</taxon>
        <taxon>Aliimimivirinae</taxon>
        <taxon>Rheavirus</taxon>
        <taxon>Rheavirus sinusmexicani</taxon>
    </lineage>
</organism>